<evidence type="ECO:0000313" key="1">
    <source>
        <dbReference type="EnsemblMetazoa" id="G29855.1:cds"/>
    </source>
</evidence>
<dbReference type="Proteomes" id="UP000005408">
    <property type="component" value="Unassembled WGS sequence"/>
</dbReference>
<accession>A0A8W8LUV3</accession>
<dbReference type="AlphaFoldDB" id="A0A8W8LUV3"/>
<sequence>MAHSSPDPSQVIIKIYDHQLSHQKCVSPADVGTDENYFTLTPATPGGFVIDEPGLDSDERNIIRITYVHGTMKIGQGLRTVFVLCFFVKLVNAQDPALLAGEVVAENINNGAFTAVVKDVAKTVAPFLSAFTSAMKLIFGIQASSTESTELKYLRNMSESINRRFDQVNVQFNDVKNLIDWSAIQVSYGMLESNIHVVSDHFSRIFQVPESGINHQKTLFVISYKNGYIDSGSKLFTAFMQDHGVISQGLLRPAMKYTRNDRGKMRTFMLGILKLLMMAAKVELAYLGVKGYDSLVPFYIHQWQVRIEQVQEKMKAIDLELKNVYHPQSLKDIDRFAMDSKNLRLSNHNFSRNLYQELSTKYFWRDWFVVASTHTEGRSDAHSRVCDGVVKSVYRTKDLIIDSVERDKPTFHMREIQSLCASLNETCQNTATYIPCQTQTHCSYPYGSCTQSSGSSCYNYLTGSGPCRRFRRCGSYQNSENANDIFNWFGSVKTSCSTLSSVGIIATNKNPVYYAGPNAGSSHRLFVYDLGLCDYNVHFFG</sequence>
<protein>
    <submittedName>
        <fullName evidence="1">Uncharacterized protein</fullName>
    </submittedName>
</protein>
<name>A0A8W8LUV3_MAGGI</name>
<proteinExistence type="predicted"/>
<organism evidence="1 2">
    <name type="scientific">Magallana gigas</name>
    <name type="common">Pacific oyster</name>
    <name type="synonym">Crassostrea gigas</name>
    <dbReference type="NCBI Taxonomy" id="29159"/>
    <lineage>
        <taxon>Eukaryota</taxon>
        <taxon>Metazoa</taxon>
        <taxon>Spiralia</taxon>
        <taxon>Lophotrochozoa</taxon>
        <taxon>Mollusca</taxon>
        <taxon>Bivalvia</taxon>
        <taxon>Autobranchia</taxon>
        <taxon>Pteriomorphia</taxon>
        <taxon>Ostreida</taxon>
        <taxon>Ostreoidea</taxon>
        <taxon>Ostreidae</taxon>
        <taxon>Magallana</taxon>
    </lineage>
</organism>
<dbReference type="PANTHER" id="PTHR40472">
    <property type="entry name" value="RICIN B-TYPE LECTIN DOMAIN-CONTAINING PROTEIN"/>
    <property type="match status" value="1"/>
</dbReference>
<dbReference type="EnsemblMetazoa" id="G29855.1">
    <property type="protein sequence ID" value="G29855.1:cds"/>
    <property type="gene ID" value="G29855"/>
</dbReference>
<evidence type="ECO:0000313" key="2">
    <source>
        <dbReference type="Proteomes" id="UP000005408"/>
    </source>
</evidence>
<dbReference type="PANTHER" id="PTHR40472:SF7">
    <property type="entry name" value="PROTEIN RAPUNZEL"/>
    <property type="match status" value="1"/>
</dbReference>
<reference evidence="1" key="1">
    <citation type="submission" date="2022-08" db="UniProtKB">
        <authorList>
            <consortium name="EnsemblMetazoa"/>
        </authorList>
    </citation>
    <scope>IDENTIFICATION</scope>
    <source>
        <strain evidence="1">05x7-T-G4-1.051#20</strain>
    </source>
</reference>
<keyword evidence="2" id="KW-1185">Reference proteome</keyword>
<dbReference type="InterPro" id="IPR039051">
    <property type="entry name" value="SE-CTX-like"/>
</dbReference>